<dbReference type="InterPro" id="IPR003695">
    <property type="entry name" value="Ppx_GppA_N"/>
</dbReference>
<dbReference type="PIRSF" id="PIRSF001267">
    <property type="entry name" value="Pyrophosphatase_GppA_Ppx"/>
    <property type="match status" value="1"/>
</dbReference>
<evidence type="ECO:0000256" key="1">
    <source>
        <dbReference type="ARBA" id="ARBA00022801"/>
    </source>
</evidence>
<evidence type="ECO:0000313" key="5">
    <source>
        <dbReference type="Proteomes" id="UP000619457"/>
    </source>
</evidence>
<evidence type="ECO:0000313" key="4">
    <source>
        <dbReference type="EMBL" id="GGZ42414.1"/>
    </source>
</evidence>
<dbReference type="Pfam" id="PF02541">
    <property type="entry name" value="Ppx-GppA"/>
    <property type="match status" value="1"/>
</dbReference>
<dbReference type="SUPFAM" id="SSF109604">
    <property type="entry name" value="HD-domain/PDEase-like"/>
    <property type="match status" value="1"/>
</dbReference>
<keyword evidence="5" id="KW-1185">Reference proteome</keyword>
<dbReference type="InterPro" id="IPR050273">
    <property type="entry name" value="GppA/Ppx_hydrolase"/>
</dbReference>
<evidence type="ECO:0000259" key="3">
    <source>
        <dbReference type="Pfam" id="PF21447"/>
    </source>
</evidence>
<evidence type="ECO:0000259" key="2">
    <source>
        <dbReference type="Pfam" id="PF02541"/>
    </source>
</evidence>
<dbReference type="SUPFAM" id="SSF53067">
    <property type="entry name" value="Actin-like ATPase domain"/>
    <property type="match status" value="2"/>
</dbReference>
<accession>A0A918QF56</accession>
<organism evidence="4 5">
    <name type="scientific">Echinicola pacifica</name>
    <dbReference type="NCBI Taxonomy" id="346377"/>
    <lineage>
        <taxon>Bacteria</taxon>
        <taxon>Pseudomonadati</taxon>
        <taxon>Bacteroidota</taxon>
        <taxon>Cytophagia</taxon>
        <taxon>Cytophagales</taxon>
        <taxon>Cyclobacteriaceae</taxon>
        <taxon>Echinicola</taxon>
    </lineage>
</organism>
<comment type="caution">
    <text evidence="4">The sequence shown here is derived from an EMBL/GenBank/DDBJ whole genome shotgun (WGS) entry which is preliminary data.</text>
</comment>
<dbReference type="PANTHER" id="PTHR30005:SF0">
    <property type="entry name" value="RETROGRADE REGULATION PROTEIN 2"/>
    <property type="match status" value="1"/>
</dbReference>
<dbReference type="InterPro" id="IPR030673">
    <property type="entry name" value="PyroPPase_GppA_Ppx"/>
</dbReference>
<dbReference type="RefSeq" id="WP_044202805.1">
    <property type="nucleotide sequence ID" value="NZ_BMWX01000013.1"/>
</dbReference>
<dbReference type="Gene3D" id="3.30.420.150">
    <property type="entry name" value="Exopolyphosphatase. Domain 2"/>
    <property type="match status" value="1"/>
</dbReference>
<dbReference type="PANTHER" id="PTHR30005">
    <property type="entry name" value="EXOPOLYPHOSPHATASE"/>
    <property type="match status" value="1"/>
</dbReference>
<gene>
    <name evidence="4" type="primary">ppx</name>
    <name evidence="4" type="ORF">GCM10007049_39370</name>
</gene>
<dbReference type="Proteomes" id="UP000619457">
    <property type="component" value="Unassembled WGS sequence"/>
</dbReference>
<feature type="domain" description="Ppx/GppA phosphatase N-terminal" evidence="2">
    <location>
        <begin position="16"/>
        <end position="306"/>
    </location>
</feature>
<dbReference type="InterPro" id="IPR043129">
    <property type="entry name" value="ATPase_NBD"/>
</dbReference>
<keyword evidence="1" id="KW-0378">Hydrolase</keyword>
<dbReference type="Gene3D" id="3.30.420.40">
    <property type="match status" value="1"/>
</dbReference>
<proteinExistence type="predicted"/>
<protein>
    <submittedName>
        <fullName evidence="4">Exopolyphosphatase</fullName>
    </submittedName>
</protein>
<dbReference type="EMBL" id="BMWX01000013">
    <property type="protein sequence ID" value="GGZ42414.1"/>
    <property type="molecule type" value="Genomic_DNA"/>
</dbReference>
<dbReference type="CDD" id="cd24006">
    <property type="entry name" value="ASKHA_NBD_PPX_GppA"/>
    <property type="match status" value="1"/>
</dbReference>
<name>A0A918QF56_9BACT</name>
<dbReference type="GO" id="GO:0016462">
    <property type="term" value="F:pyrophosphatase activity"/>
    <property type="evidence" value="ECO:0007669"/>
    <property type="project" value="TreeGrafter"/>
</dbReference>
<dbReference type="Gene3D" id="1.10.3210.10">
    <property type="entry name" value="Hypothetical protein af1432"/>
    <property type="match status" value="1"/>
</dbReference>
<sequence>MKIAAIDIGTNSIHMVIAEIGQRETIKVLIDEKEMVKLGVGVFATNRLSAEAFERGVEVIRRYVQLADQYGVDEIIAAATSATREAKNGGEFLGRVAEETGVTPQVISGKEEARLIFLAVRRAIAFGSERILVLDIGGGSTEATVGDQEDIFFKKSIKLGVLRLLDMVGGKDLLDKSEVQHLDEQITLAARDIMKSAVKAGFDKVIGTSGTIRALGEAAHLAENGASLSTVNAETVSLKGLKKITKKLLELPAEERTGIPGISANRVDAIHLGALLLVRLLELAKAKEITLCDASLREGLILGYLENKGEKLERANLSGDLRERSVLGLAVKYKSDIEQKRHVSFLARRLFDQMQDQHQLGDTERDLLDFAGYIYEVGHFIGFPSYHKHSRYIIAHSRLRGFTNEEIILLGQIVRYHRKSGPRKSHKKYKKLPKAKRTLVQVLAGILRIAIGLDKTRNQWVEDLEVSLKDTVLSIHVKGEENPSLEIWEAMRNRFVLEKALNKDIVISAKYSPVPA</sequence>
<reference evidence="4" key="2">
    <citation type="submission" date="2020-09" db="EMBL/GenBank/DDBJ databases">
        <authorList>
            <person name="Sun Q."/>
            <person name="Kim S."/>
        </authorList>
    </citation>
    <scope>NUCLEOTIDE SEQUENCE</scope>
    <source>
        <strain evidence="4">KCTC 12368</strain>
    </source>
</reference>
<feature type="domain" description="Ppx/GppA phosphatase C-terminal" evidence="3">
    <location>
        <begin position="322"/>
        <end position="476"/>
    </location>
</feature>
<dbReference type="AlphaFoldDB" id="A0A918QF56"/>
<dbReference type="InterPro" id="IPR048950">
    <property type="entry name" value="Ppx_GppA_C"/>
</dbReference>
<dbReference type="Pfam" id="PF21447">
    <property type="entry name" value="Ppx-GppA_III"/>
    <property type="match status" value="1"/>
</dbReference>
<reference evidence="4" key="1">
    <citation type="journal article" date="2014" name="Int. J. Syst. Evol. Microbiol.">
        <title>Complete genome sequence of Corynebacterium casei LMG S-19264T (=DSM 44701T), isolated from a smear-ripened cheese.</title>
        <authorList>
            <consortium name="US DOE Joint Genome Institute (JGI-PGF)"/>
            <person name="Walter F."/>
            <person name="Albersmeier A."/>
            <person name="Kalinowski J."/>
            <person name="Ruckert C."/>
        </authorList>
    </citation>
    <scope>NUCLEOTIDE SEQUENCE</scope>
    <source>
        <strain evidence="4">KCTC 12368</strain>
    </source>
</reference>